<evidence type="ECO:0000256" key="3">
    <source>
        <dbReference type="ARBA" id="ARBA00012884"/>
    </source>
</evidence>
<dbReference type="FunFam" id="3.40.605.10:FF:000006">
    <property type="entry name" value="1-pyrroline-5-carboxylate dehydrogenase"/>
    <property type="match status" value="1"/>
</dbReference>
<dbReference type="CDD" id="cd07123">
    <property type="entry name" value="ALDH_F4-17_P5CDH"/>
    <property type="match status" value="1"/>
</dbReference>
<accession>A0A401H9I9</accession>
<dbReference type="GO" id="GO:0003842">
    <property type="term" value="F:L-glutamate gamma-semialdehyde dehydrogenase activity"/>
    <property type="evidence" value="ECO:0007669"/>
    <property type="project" value="UniProtKB-EC"/>
</dbReference>
<dbReference type="SUPFAM" id="SSF53720">
    <property type="entry name" value="ALDH-like"/>
    <property type="match status" value="1"/>
</dbReference>
<evidence type="ECO:0000256" key="8">
    <source>
        <dbReference type="ARBA" id="ARBA00048142"/>
    </source>
</evidence>
<comment type="pathway">
    <text evidence="1">Amino-acid degradation; L-proline degradation into L-glutamate; L-glutamate from L-proline: step 2/2.</text>
</comment>
<dbReference type="OrthoDB" id="6342at2157"/>
<dbReference type="AlphaFoldDB" id="A0A401H9I9"/>
<dbReference type="Pfam" id="PF00171">
    <property type="entry name" value="Aldedh"/>
    <property type="match status" value="1"/>
</dbReference>
<keyword evidence="6" id="KW-0642">Proline metabolism</keyword>
<name>A0A401H9I9_AERPX</name>
<dbReference type="InterPro" id="IPR050485">
    <property type="entry name" value="Proline_metab_enzyme"/>
</dbReference>
<evidence type="ECO:0000256" key="10">
    <source>
        <dbReference type="RuleBase" id="RU003345"/>
    </source>
</evidence>
<evidence type="ECO:0000313" key="13">
    <source>
        <dbReference type="Proteomes" id="UP000291213"/>
    </source>
</evidence>
<dbReference type="PANTHER" id="PTHR42862">
    <property type="entry name" value="DELTA-1-PYRROLINE-5-CARBOXYLATE DEHYDROGENASE 1, ISOFORM A-RELATED"/>
    <property type="match status" value="1"/>
</dbReference>
<dbReference type="InterPro" id="IPR016162">
    <property type="entry name" value="Ald_DH_N"/>
</dbReference>
<evidence type="ECO:0000259" key="11">
    <source>
        <dbReference type="Pfam" id="PF00171"/>
    </source>
</evidence>
<evidence type="ECO:0000256" key="1">
    <source>
        <dbReference type="ARBA" id="ARBA00004786"/>
    </source>
</evidence>
<evidence type="ECO:0000256" key="7">
    <source>
        <dbReference type="ARBA" id="ARBA00032259"/>
    </source>
</evidence>
<comment type="catalytic activity">
    <reaction evidence="8">
        <text>L-glutamate 5-semialdehyde + NAD(+) + H2O = L-glutamate + NADH + 2 H(+)</text>
        <dbReference type="Rhea" id="RHEA:30235"/>
        <dbReference type="ChEBI" id="CHEBI:15377"/>
        <dbReference type="ChEBI" id="CHEBI:15378"/>
        <dbReference type="ChEBI" id="CHEBI:29985"/>
        <dbReference type="ChEBI" id="CHEBI:57540"/>
        <dbReference type="ChEBI" id="CHEBI:57945"/>
        <dbReference type="ChEBI" id="CHEBI:58066"/>
        <dbReference type="EC" id="1.2.1.88"/>
    </reaction>
</comment>
<dbReference type="InterPro" id="IPR029510">
    <property type="entry name" value="Ald_DH_CS_GLU"/>
</dbReference>
<feature type="active site" evidence="9">
    <location>
        <position position="289"/>
    </location>
</feature>
<dbReference type="PANTHER" id="PTHR42862:SF1">
    <property type="entry name" value="DELTA-1-PYRROLINE-5-CARBOXYLATE DEHYDROGENASE 2, ISOFORM A-RELATED"/>
    <property type="match status" value="1"/>
</dbReference>
<evidence type="ECO:0000256" key="4">
    <source>
        <dbReference type="ARBA" id="ARBA00023002"/>
    </source>
</evidence>
<evidence type="ECO:0000256" key="9">
    <source>
        <dbReference type="PROSITE-ProRule" id="PRU10007"/>
    </source>
</evidence>
<dbReference type="InterPro" id="IPR016163">
    <property type="entry name" value="Ald_DH_C"/>
</dbReference>
<dbReference type="InterPro" id="IPR016160">
    <property type="entry name" value="Ald_DH_CS_CYS"/>
</dbReference>
<evidence type="ECO:0000256" key="2">
    <source>
        <dbReference type="ARBA" id="ARBA00009986"/>
    </source>
</evidence>
<dbReference type="UniPathway" id="UPA00261">
    <property type="reaction ID" value="UER00374"/>
</dbReference>
<organism evidence="12 13">
    <name type="scientific">Aeropyrum pernix</name>
    <dbReference type="NCBI Taxonomy" id="56636"/>
    <lineage>
        <taxon>Archaea</taxon>
        <taxon>Thermoproteota</taxon>
        <taxon>Thermoprotei</taxon>
        <taxon>Desulfurococcales</taxon>
        <taxon>Desulfurococcaceae</taxon>
        <taxon>Aeropyrum</taxon>
    </lineage>
</organism>
<reference evidence="12 13" key="1">
    <citation type="submission" date="2017-02" db="EMBL/GenBank/DDBJ databases">
        <title>isolation and characterization of a novel temperate virus Aeropyrum globular virus 1 infecting hyperthermophilic archaeon Aeropyrum.</title>
        <authorList>
            <person name="Yumiya M."/>
            <person name="Yoshida T."/>
            <person name="Sako Y."/>
        </authorList>
    </citation>
    <scope>NUCLEOTIDE SEQUENCE [LARGE SCALE GENOMIC DNA]</scope>
    <source>
        <strain evidence="12 13">YK1-12-2013</strain>
    </source>
</reference>
<dbReference type="InterPro" id="IPR005931">
    <property type="entry name" value="P5CDH/ALDH4A1"/>
</dbReference>
<keyword evidence="5" id="KW-0520">NAD</keyword>
<keyword evidence="4 10" id="KW-0560">Oxidoreductase</keyword>
<sequence length="540" mass="61743">MALWRIEKPKNEPFLEFRPGTKERELLKKKLEEVKSKTVEIPLIIGGKEVKTGETVEIRAPHDKDTVLAVAHLAGEEEIRDAIEKALDAWTKWSEMEWYHRASVFLKAADLLAGPYRLEADAVIMLNHSKTPWEAEIDLAELVDFWRFGAYYARFIFEQQPEQAPGELNRVEWRPLEGFVFAVPPFNFFSIGGNLPTAPALVGNVSIWKPSRWVIYSNYIIMRILMEAGLPPGVVNFVPFNTKYSSIVLSHPDFAGLHFTGSYSTFVRLWKMIAQNLDKYRNFPRIVGETGGKDFIVVHPSADITEAVVATIRGAFEYQGQKCSAASRLFVPKSMWPRFWEVMKAELEKVKVGPVDDFTVFMGAIISEEQFRKIVSYIEYAKQHPEEYQIIYGGKYDDSKGYFIWPTVVLTNNPKGKLMTEEIFGPVLTVYVYDDDKYDEILWVVDKAAPYGLTGSVFAKDREAILKAEKALRYAAGNFYINDKPTGSIVARQPFGGARWSGTNDKAGWFTNLLRWLNPRSIKETLVPPKEWRRPYMGED</sequence>
<comment type="caution">
    <text evidence="12">The sequence shown here is derived from an EMBL/GenBank/DDBJ whole genome shotgun (WGS) entry which is preliminary data.</text>
</comment>
<comment type="similarity">
    <text evidence="2 10">Belongs to the aldehyde dehydrogenase family.</text>
</comment>
<dbReference type="EC" id="1.2.1.88" evidence="3"/>
<dbReference type="InterPro" id="IPR015590">
    <property type="entry name" value="Aldehyde_DH_dom"/>
</dbReference>
<dbReference type="PROSITE" id="PS00070">
    <property type="entry name" value="ALDEHYDE_DEHYDR_CYS"/>
    <property type="match status" value="1"/>
</dbReference>
<dbReference type="Gene3D" id="3.40.605.10">
    <property type="entry name" value="Aldehyde Dehydrogenase, Chain A, domain 1"/>
    <property type="match status" value="1"/>
</dbReference>
<proteinExistence type="inferred from homology"/>
<dbReference type="Proteomes" id="UP000291213">
    <property type="component" value="Unassembled WGS sequence"/>
</dbReference>
<dbReference type="FunFam" id="3.40.309.10:FF:000005">
    <property type="entry name" value="1-pyrroline-5-carboxylate dehydrogenase 1"/>
    <property type="match status" value="1"/>
</dbReference>
<dbReference type="NCBIfam" id="TIGR01236">
    <property type="entry name" value="D1pyr5carbox1"/>
    <property type="match status" value="1"/>
</dbReference>
<evidence type="ECO:0000256" key="6">
    <source>
        <dbReference type="ARBA" id="ARBA00023062"/>
    </source>
</evidence>
<dbReference type="EMBL" id="BDMD01000040">
    <property type="protein sequence ID" value="GBF09077.1"/>
    <property type="molecule type" value="Genomic_DNA"/>
</dbReference>
<evidence type="ECO:0000256" key="5">
    <source>
        <dbReference type="ARBA" id="ARBA00023027"/>
    </source>
</evidence>
<dbReference type="GO" id="GO:0010133">
    <property type="term" value="P:L-proline catabolic process to L-glutamate"/>
    <property type="evidence" value="ECO:0007669"/>
    <property type="project" value="UniProtKB-UniPathway"/>
</dbReference>
<feature type="domain" description="Aldehyde dehydrogenase" evidence="11">
    <location>
        <begin position="53"/>
        <end position="516"/>
    </location>
</feature>
<evidence type="ECO:0000313" key="12">
    <source>
        <dbReference type="EMBL" id="GBF09077.1"/>
    </source>
</evidence>
<dbReference type="Gene3D" id="3.40.309.10">
    <property type="entry name" value="Aldehyde Dehydrogenase, Chain A, domain 2"/>
    <property type="match status" value="1"/>
</dbReference>
<dbReference type="GO" id="GO:0009898">
    <property type="term" value="C:cytoplasmic side of plasma membrane"/>
    <property type="evidence" value="ECO:0007669"/>
    <property type="project" value="TreeGrafter"/>
</dbReference>
<gene>
    <name evidence="12" type="ORF">apy_08020</name>
</gene>
<dbReference type="PROSITE" id="PS00687">
    <property type="entry name" value="ALDEHYDE_DEHYDR_GLU"/>
    <property type="match status" value="1"/>
</dbReference>
<dbReference type="InterPro" id="IPR016161">
    <property type="entry name" value="Ald_DH/histidinol_DH"/>
</dbReference>
<protein>
    <recommendedName>
        <fullName evidence="7">L-glutamate gamma-semialdehyde dehydrogenase</fullName>
        <ecNumber evidence="3">1.2.1.88</ecNumber>
    </recommendedName>
    <alternativeName>
        <fullName evidence="7">L-glutamate gamma-semialdehyde dehydrogenase</fullName>
    </alternativeName>
</protein>